<dbReference type="Pfam" id="PF11751">
    <property type="entry name" value="PorP_SprF"/>
    <property type="match status" value="1"/>
</dbReference>
<gene>
    <name evidence="2" type="ORF">RM520_02445</name>
</gene>
<keyword evidence="1" id="KW-0732">Signal</keyword>
<dbReference type="InterPro" id="IPR019861">
    <property type="entry name" value="PorP/SprF_Bacteroidetes"/>
</dbReference>
<dbReference type="Proteomes" id="UP001250662">
    <property type="component" value="Unassembled WGS sequence"/>
</dbReference>
<dbReference type="RefSeq" id="WP_311386846.1">
    <property type="nucleotide sequence ID" value="NZ_JAVRHU010000001.1"/>
</dbReference>
<keyword evidence="3" id="KW-1185">Reference proteome</keyword>
<organism evidence="2 3">
    <name type="scientific">Croceitalea vernalis</name>
    <dbReference type="NCBI Taxonomy" id="3075599"/>
    <lineage>
        <taxon>Bacteria</taxon>
        <taxon>Pseudomonadati</taxon>
        <taxon>Bacteroidota</taxon>
        <taxon>Flavobacteriia</taxon>
        <taxon>Flavobacteriales</taxon>
        <taxon>Flavobacteriaceae</taxon>
        <taxon>Croceitalea</taxon>
    </lineage>
</organism>
<protein>
    <submittedName>
        <fullName evidence="2">PorP/SprF family type IX secretion system membrane protein</fullName>
    </submittedName>
</protein>
<comment type="caution">
    <text evidence="2">The sequence shown here is derived from an EMBL/GenBank/DDBJ whole genome shotgun (WGS) entry which is preliminary data.</text>
</comment>
<accession>A0ABU3BE76</accession>
<dbReference type="EMBL" id="JAVRHU010000001">
    <property type="protein sequence ID" value="MDT0620464.1"/>
    <property type="molecule type" value="Genomic_DNA"/>
</dbReference>
<feature type="chain" id="PRO_5047375950" evidence="1">
    <location>
        <begin position="24"/>
        <end position="725"/>
    </location>
</feature>
<sequence length="725" mass="81545">MQKYSYLLLLAIGSLLSSFSLTAQEESPFVAYDVPSQNLVKFNRFLLNPTFSTVREDKSYINLFHRNQSVSFNDNNQTYFLSYSGRIGDRSGVGLSLYTQREGLIENFGLLANYAYGVKLSDKSNLTFGGNFSYYNSGFNQNRANPIDDDPLLNSLDNSALITFQPGFNISYGAFDFGVLADNLFDYNLKTNESLTDFGEKTYTGHLQYTHQFKNTSGVLESARLMPLARVRTDPLNDITLGGSLILDVPKLGWLQAGYDDFYGAAAGVGFNLNKRISLGYTVEKGLSNNFENFGVNHEISLAYSFTPNLTEDRVMLEKDNDLVENDEEDIPLEELSLTDKDLKIAELEEKLAENNSILDELLFRQDSIEKSRQGDLERRFATVMRMVKRETNGENPELEEKAKRMYFANLDSIDIVNNPKRSPLANNGLSNTTASKKVIKLKDYNAQSNETNKASWASAGITNSEASQKISALKDMDTPAEAASKAAYTANTKKDRINTNTKKSYGYKSFAIPSVESGHYLIANVYKGKKYMQKFIDKLHADGVGADYFTNPKNGLNYVYLKDFKNKDEAVSAYKTGLNGTYSGDTWVMKVKGEYSNTAYASNTTDSNSSEYDDNVLQKNVQKQPVQLKGAVSYKTYDIDGLGSGYYIIANVFEQPSNANRFVKHLNAQGLSASYFINPENNYRYVYLKKHQDWTNALVSYYSKLNDAYEDQIWIMRVKPNQAA</sequence>
<name>A0ABU3BE76_9FLAO</name>
<reference evidence="2 3" key="1">
    <citation type="submission" date="2023-09" db="EMBL/GenBank/DDBJ databases">
        <authorList>
            <person name="Rey-Velasco X."/>
        </authorList>
    </citation>
    <scope>NUCLEOTIDE SEQUENCE [LARGE SCALE GENOMIC DNA]</scope>
    <source>
        <strain evidence="2 3">P007</strain>
    </source>
</reference>
<proteinExistence type="predicted"/>
<evidence type="ECO:0000256" key="1">
    <source>
        <dbReference type="SAM" id="SignalP"/>
    </source>
</evidence>
<dbReference type="NCBIfam" id="TIGR03519">
    <property type="entry name" value="T9SS_PorP_fam"/>
    <property type="match status" value="1"/>
</dbReference>
<evidence type="ECO:0000313" key="3">
    <source>
        <dbReference type="Proteomes" id="UP001250662"/>
    </source>
</evidence>
<feature type="signal peptide" evidence="1">
    <location>
        <begin position="1"/>
        <end position="23"/>
    </location>
</feature>
<dbReference type="SUPFAM" id="SSF110997">
    <property type="entry name" value="Sporulation related repeat"/>
    <property type="match status" value="1"/>
</dbReference>
<evidence type="ECO:0000313" key="2">
    <source>
        <dbReference type="EMBL" id="MDT0620464.1"/>
    </source>
</evidence>
<dbReference type="InterPro" id="IPR036680">
    <property type="entry name" value="SPOR-like_sf"/>
</dbReference>